<dbReference type="EMBL" id="LAZR01000328">
    <property type="protein sequence ID" value="KKN74326.1"/>
    <property type="molecule type" value="Genomic_DNA"/>
</dbReference>
<comment type="caution">
    <text evidence="1">The sequence shown here is derived from an EMBL/GenBank/DDBJ whole genome shotgun (WGS) entry which is preliminary data.</text>
</comment>
<dbReference type="AlphaFoldDB" id="A0A0F9VLH8"/>
<accession>A0A0F9VLH8</accession>
<sequence>MLATAVGLDPGVRAGGTGLAGEIGADAGAVVGVAGELGSGE</sequence>
<gene>
    <name evidence="1" type="ORF">LCGC14_0391270</name>
</gene>
<proteinExistence type="predicted"/>
<reference evidence="1" key="1">
    <citation type="journal article" date="2015" name="Nature">
        <title>Complex archaea that bridge the gap between prokaryotes and eukaryotes.</title>
        <authorList>
            <person name="Spang A."/>
            <person name="Saw J.H."/>
            <person name="Jorgensen S.L."/>
            <person name="Zaremba-Niedzwiedzka K."/>
            <person name="Martijn J."/>
            <person name="Lind A.E."/>
            <person name="van Eijk R."/>
            <person name="Schleper C."/>
            <person name="Guy L."/>
            <person name="Ettema T.J."/>
        </authorList>
    </citation>
    <scope>NUCLEOTIDE SEQUENCE</scope>
</reference>
<name>A0A0F9VLH8_9ZZZZ</name>
<evidence type="ECO:0000313" key="1">
    <source>
        <dbReference type="EMBL" id="KKN74326.1"/>
    </source>
</evidence>
<organism evidence="1">
    <name type="scientific">marine sediment metagenome</name>
    <dbReference type="NCBI Taxonomy" id="412755"/>
    <lineage>
        <taxon>unclassified sequences</taxon>
        <taxon>metagenomes</taxon>
        <taxon>ecological metagenomes</taxon>
    </lineage>
</organism>
<protein>
    <submittedName>
        <fullName evidence="1">Uncharacterized protein</fullName>
    </submittedName>
</protein>